<protein>
    <submittedName>
        <fullName evidence="1">Uncharacterized protein</fullName>
    </submittedName>
</protein>
<gene>
    <name evidence="1" type="ORF">GGD90_002576</name>
</gene>
<name>A0A840G8I1_RHOTE</name>
<dbReference type="EMBL" id="JACIGE010000009">
    <property type="protein sequence ID" value="MBB4248185.1"/>
    <property type="molecule type" value="Genomic_DNA"/>
</dbReference>
<dbReference type="Proteomes" id="UP000587070">
    <property type="component" value="Unassembled WGS sequence"/>
</dbReference>
<organism evidence="1 2">
    <name type="scientific">Rhodocyclus tenuis</name>
    <name type="common">Rhodospirillum tenue</name>
    <dbReference type="NCBI Taxonomy" id="1066"/>
    <lineage>
        <taxon>Bacteria</taxon>
        <taxon>Pseudomonadati</taxon>
        <taxon>Pseudomonadota</taxon>
        <taxon>Betaproteobacteria</taxon>
        <taxon>Rhodocyclales</taxon>
        <taxon>Rhodocyclaceae</taxon>
        <taxon>Rhodocyclus</taxon>
    </lineage>
</organism>
<keyword evidence="2" id="KW-1185">Reference proteome</keyword>
<dbReference type="AlphaFoldDB" id="A0A840G8I1"/>
<comment type="caution">
    <text evidence="1">The sequence shown here is derived from an EMBL/GenBank/DDBJ whole genome shotgun (WGS) entry which is preliminary data.</text>
</comment>
<proteinExistence type="predicted"/>
<sequence>MSAMQGKRLFDQDQFFAFLDAFDPPKTNAGQCPA</sequence>
<accession>A0A840G8I1</accession>
<reference evidence="1 2" key="1">
    <citation type="submission" date="2020-08" db="EMBL/GenBank/DDBJ databases">
        <title>Genome sequencing of Purple Non-Sulfur Bacteria from various extreme environments.</title>
        <authorList>
            <person name="Mayer M."/>
        </authorList>
    </citation>
    <scope>NUCLEOTIDE SEQUENCE [LARGE SCALE GENOMIC DNA]</scope>
    <source>
        <strain evidence="1 2">2761</strain>
    </source>
</reference>
<evidence type="ECO:0000313" key="2">
    <source>
        <dbReference type="Proteomes" id="UP000587070"/>
    </source>
</evidence>
<evidence type="ECO:0000313" key="1">
    <source>
        <dbReference type="EMBL" id="MBB4248185.1"/>
    </source>
</evidence>